<dbReference type="InterPro" id="IPR000312">
    <property type="entry name" value="Glycosyl_Trfase_fam3"/>
</dbReference>
<keyword evidence="4 8" id="KW-0328">Glycosyltransferase</keyword>
<dbReference type="Gene3D" id="3.40.1030.10">
    <property type="entry name" value="Nucleoside phosphorylase/phosphoribosyltransferase catalytic domain"/>
    <property type="match status" value="1"/>
</dbReference>
<dbReference type="RefSeq" id="WP_394822882.1">
    <property type="nucleotide sequence ID" value="NZ_CP089984.1"/>
</dbReference>
<dbReference type="InterPro" id="IPR036320">
    <property type="entry name" value="Glycosyl_Trfase_fam3_N_dom_sf"/>
</dbReference>
<dbReference type="PIRSF" id="PIRSF000478">
    <property type="entry name" value="TP_PyNP"/>
    <property type="match status" value="1"/>
</dbReference>
<dbReference type="EC" id="2.4.2.4" evidence="3"/>
<comment type="subunit">
    <text evidence="2">Homodimer.</text>
</comment>
<dbReference type="PANTHER" id="PTHR10515:SF0">
    <property type="entry name" value="THYMIDINE PHOSPHORYLASE"/>
    <property type="match status" value="1"/>
</dbReference>
<evidence type="ECO:0000259" key="7">
    <source>
        <dbReference type="SMART" id="SM00941"/>
    </source>
</evidence>
<dbReference type="InterPro" id="IPR036566">
    <property type="entry name" value="PYNP-like_C_sf"/>
</dbReference>
<evidence type="ECO:0000313" key="8">
    <source>
        <dbReference type="EMBL" id="WXB13261.1"/>
    </source>
</evidence>
<sequence>MKRSLVELISAKRDGVELSADEIKRVIASLLDGSLADYQMAAFLMAVFFRGLGDLETVALTQAMLESGQVLDLSEVPGVKVDKHSTGGVGDKVSICLAPLVAACGVPVPMVSGRGLGHSGGTLDKLEAIPGFRTDLEVSAFARIVKDVGTCMIGQTKEIAPADKRIYALRDVTATVESIPLIVASILSKKLAEGIDALVLDVKVGRGAFMKTEAQARALAEALVRVGTRAGKKVVALLTDMNTPLGNAVGNANETREAFEILHGRGPEDLRECTLLLGAEMLVLGGKAANADEARKSLEAAISSGRAVAVMEKMVAAQHGDPRVVADPSRLEVAAVEVPITADRAGFVTAIDALEIGLSAVAMGAGRTRTDQAIDPAVGISVEAKPGAKVSAGTELAKLYVRSKGDAALTAERVRAAFSIGDAAPPAQPLLHGRIA</sequence>
<keyword evidence="9" id="KW-1185">Reference proteome</keyword>
<dbReference type="Gene3D" id="3.90.1170.30">
    <property type="entry name" value="Pyrimidine nucleoside phosphorylase-like, C-terminal domain"/>
    <property type="match status" value="1"/>
</dbReference>
<dbReference type="SMART" id="SM00941">
    <property type="entry name" value="PYNP_C"/>
    <property type="match status" value="1"/>
</dbReference>
<evidence type="ECO:0000256" key="4">
    <source>
        <dbReference type="ARBA" id="ARBA00022676"/>
    </source>
</evidence>
<dbReference type="InterPro" id="IPR017459">
    <property type="entry name" value="Glycosyl_Trfase_fam3_N_dom"/>
</dbReference>
<dbReference type="EMBL" id="CP089984">
    <property type="protein sequence ID" value="WXB13261.1"/>
    <property type="molecule type" value="Genomic_DNA"/>
</dbReference>
<protein>
    <recommendedName>
        <fullName evidence="3">thymidine phosphorylase</fullName>
        <ecNumber evidence="3">2.4.2.4</ecNumber>
    </recommendedName>
</protein>
<comment type="similarity">
    <text evidence="1">Belongs to the thymidine/pyrimidine-nucleoside phosphorylase family.</text>
</comment>
<dbReference type="Proteomes" id="UP001370348">
    <property type="component" value="Chromosome"/>
</dbReference>
<proteinExistence type="inferred from homology"/>
<feature type="domain" description="Pyrimidine nucleoside phosphorylase C-terminal" evidence="7">
    <location>
        <begin position="347"/>
        <end position="421"/>
    </location>
</feature>
<evidence type="ECO:0000256" key="1">
    <source>
        <dbReference type="ARBA" id="ARBA00006915"/>
    </source>
</evidence>
<dbReference type="GO" id="GO:0009032">
    <property type="term" value="F:thymidine phosphorylase activity"/>
    <property type="evidence" value="ECO:0007669"/>
    <property type="project" value="UniProtKB-EC"/>
</dbReference>
<evidence type="ECO:0000256" key="5">
    <source>
        <dbReference type="ARBA" id="ARBA00022679"/>
    </source>
</evidence>
<dbReference type="NCBIfam" id="TIGR02644">
    <property type="entry name" value="Y_phosphoryl"/>
    <property type="match status" value="1"/>
</dbReference>
<evidence type="ECO:0000313" key="9">
    <source>
        <dbReference type="Proteomes" id="UP001370348"/>
    </source>
</evidence>
<evidence type="ECO:0000256" key="3">
    <source>
        <dbReference type="ARBA" id="ARBA00011892"/>
    </source>
</evidence>
<dbReference type="SUPFAM" id="SSF52418">
    <property type="entry name" value="Nucleoside phosphorylase/phosphoribosyltransferase catalytic domain"/>
    <property type="match status" value="1"/>
</dbReference>
<dbReference type="Pfam" id="PF07831">
    <property type="entry name" value="PYNP_C"/>
    <property type="match status" value="1"/>
</dbReference>
<reference evidence="8 9" key="1">
    <citation type="submission" date="2021-12" db="EMBL/GenBank/DDBJ databases">
        <title>Discovery of the Pendulisporaceae a myxobacterial family with distinct sporulation behavior and unique specialized metabolism.</title>
        <authorList>
            <person name="Garcia R."/>
            <person name="Popoff A."/>
            <person name="Bader C.D."/>
            <person name="Loehr J."/>
            <person name="Walesch S."/>
            <person name="Walt C."/>
            <person name="Boldt J."/>
            <person name="Bunk B."/>
            <person name="Haeckl F.J.F.P.J."/>
            <person name="Gunesch A.P."/>
            <person name="Birkelbach J."/>
            <person name="Nuebel U."/>
            <person name="Pietschmann T."/>
            <person name="Bach T."/>
            <person name="Mueller R."/>
        </authorList>
    </citation>
    <scope>NUCLEOTIDE SEQUENCE [LARGE SCALE GENOMIC DNA]</scope>
    <source>
        <strain evidence="8 9">MSr11954</strain>
    </source>
</reference>
<comment type="catalytic activity">
    <reaction evidence="6">
        <text>thymidine + phosphate = 2-deoxy-alpha-D-ribose 1-phosphate + thymine</text>
        <dbReference type="Rhea" id="RHEA:16037"/>
        <dbReference type="ChEBI" id="CHEBI:17748"/>
        <dbReference type="ChEBI" id="CHEBI:17821"/>
        <dbReference type="ChEBI" id="CHEBI:43474"/>
        <dbReference type="ChEBI" id="CHEBI:57259"/>
        <dbReference type="EC" id="2.4.2.4"/>
    </reaction>
</comment>
<name>A0ABZ2LTZ6_9BACT</name>
<dbReference type="InterPro" id="IPR000053">
    <property type="entry name" value="Thymidine/pyrmidine_PPase"/>
</dbReference>
<organism evidence="8 9">
    <name type="scientific">Pendulispora albinea</name>
    <dbReference type="NCBI Taxonomy" id="2741071"/>
    <lineage>
        <taxon>Bacteria</taxon>
        <taxon>Pseudomonadati</taxon>
        <taxon>Myxococcota</taxon>
        <taxon>Myxococcia</taxon>
        <taxon>Myxococcales</taxon>
        <taxon>Sorangiineae</taxon>
        <taxon>Pendulisporaceae</taxon>
        <taxon>Pendulispora</taxon>
    </lineage>
</organism>
<accession>A0ABZ2LTZ6</accession>
<evidence type="ECO:0000256" key="2">
    <source>
        <dbReference type="ARBA" id="ARBA00011738"/>
    </source>
</evidence>
<dbReference type="PANTHER" id="PTHR10515">
    <property type="entry name" value="THYMIDINE PHOSPHORYLASE"/>
    <property type="match status" value="1"/>
</dbReference>
<dbReference type="NCBIfam" id="NF004490">
    <property type="entry name" value="PRK05820.1"/>
    <property type="match status" value="1"/>
</dbReference>
<dbReference type="SUPFAM" id="SSF54680">
    <property type="entry name" value="Pyrimidine nucleoside phosphorylase C-terminal domain"/>
    <property type="match status" value="1"/>
</dbReference>
<dbReference type="Pfam" id="PF00591">
    <property type="entry name" value="Glycos_transf_3"/>
    <property type="match status" value="1"/>
</dbReference>
<dbReference type="Gene3D" id="1.20.970.10">
    <property type="entry name" value="Transferase, Pyrimidine Nucleoside Phosphorylase, Chain C"/>
    <property type="match status" value="1"/>
</dbReference>
<gene>
    <name evidence="8" type="ORF">LZC94_36135</name>
</gene>
<dbReference type="SUPFAM" id="SSF47648">
    <property type="entry name" value="Nucleoside phosphorylase/phosphoribosyltransferase N-terminal domain"/>
    <property type="match status" value="1"/>
</dbReference>
<dbReference type="InterPro" id="IPR035902">
    <property type="entry name" value="Nuc_phospho_transferase"/>
</dbReference>
<dbReference type="InterPro" id="IPR018090">
    <property type="entry name" value="Pyrmidine_PPas_bac/euk"/>
</dbReference>
<dbReference type="Pfam" id="PF02885">
    <property type="entry name" value="Glycos_trans_3N"/>
    <property type="match status" value="1"/>
</dbReference>
<keyword evidence="5 8" id="KW-0808">Transferase</keyword>
<evidence type="ECO:0000256" key="6">
    <source>
        <dbReference type="ARBA" id="ARBA00048550"/>
    </source>
</evidence>
<dbReference type="InterPro" id="IPR013102">
    <property type="entry name" value="PYNP_C"/>
</dbReference>